<dbReference type="AlphaFoldDB" id="A0A8D9P3U6"/>
<dbReference type="EMBL" id="CYYK01000012">
    <property type="protein sequence ID" value="CUO86692.1"/>
    <property type="molecule type" value="Genomic_DNA"/>
</dbReference>
<organism evidence="2 3">
    <name type="scientific">Parabacteroides distasonis</name>
    <dbReference type="NCBI Taxonomy" id="823"/>
    <lineage>
        <taxon>Bacteria</taxon>
        <taxon>Pseudomonadati</taxon>
        <taxon>Bacteroidota</taxon>
        <taxon>Bacteroidia</taxon>
        <taxon>Bacteroidales</taxon>
        <taxon>Tannerellaceae</taxon>
        <taxon>Parabacteroides</taxon>
    </lineage>
</organism>
<gene>
    <name evidence="2" type="ORF">ERS852380_03339</name>
</gene>
<dbReference type="Pfam" id="PF18145">
    <property type="entry name" value="SAVED"/>
    <property type="match status" value="1"/>
</dbReference>
<proteinExistence type="predicted"/>
<protein>
    <recommendedName>
        <fullName evidence="1">SMODS-associated and fused to various effectors domain-containing protein</fullName>
    </recommendedName>
</protein>
<dbReference type="InterPro" id="IPR040836">
    <property type="entry name" value="SAVED"/>
</dbReference>
<dbReference type="CDD" id="cd00085">
    <property type="entry name" value="HNHc"/>
    <property type="match status" value="1"/>
</dbReference>
<dbReference type="NCBIfam" id="NF033611">
    <property type="entry name" value="SAVED"/>
    <property type="match status" value="1"/>
</dbReference>
<evidence type="ECO:0000313" key="3">
    <source>
        <dbReference type="Proteomes" id="UP000095455"/>
    </source>
</evidence>
<dbReference type="InterPro" id="IPR003615">
    <property type="entry name" value="HNH_nuc"/>
</dbReference>
<reference evidence="2 3" key="1">
    <citation type="submission" date="2015-09" db="EMBL/GenBank/DDBJ databases">
        <authorList>
            <consortium name="Pathogen Informatics"/>
        </authorList>
    </citation>
    <scope>NUCLEOTIDE SEQUENCE [LARGE SCALE GENOMIC DNA]</scope>
    <source>
        <strain evidence="2 3">2789STDY5608822</strain>
    </source>
</reference>
<name>A0A8D9P3U6_PARDI</name>
<dbReference type="RefSeq" id="WP_057317493.1">
    <property type="nucleotide sequence ID" value="NZ_CYYK01000012.1"/>
</dbReference>
<evidence type="ECO:0000313" key="2">
    <source>
        <dbReference type="EMBL" id="CUO86692.1"/>
    </source>
</evidence>
<evidence type="ECO:0000259" key="1">
    <source>
        <dbReference type="Pfam" id="PF18145"/>
    </source>
</evidence>
<sequence>MSKTNIPKDVQHEVWWKAAGRCEFKGCNKPLYKHGITLDKCKISELAHIIGDSENGPRGDKDLSKALAKDPKNIMLLCPECHKYIDNEGKDKYTAEMLFDMKKRHEDRIAKLTSLGEDLQAHAVTYGSKIGNHNPDFSFPQIQDALLPDFYPVNDTPIDLGGNWPTLKEWDEYWKREVENLEYNCKDKILDKIDRWEYKRIALFGFAPMPLLVKLGTMLNNKHEVEVYQKQRTGGWKWSQEKMRTDYIINRPENTQSVPILVLSLSFPIRDRIKSQNPTASIWEMTIETPNPDFLRSKQQLYDFGRKIELLLDEITKASNGQSLNLYLSVPVACAIEFGRVWMQKANSPLKIYDFDKQEENIDKLAITIKNKK</sequence>
<feature type="domain" description="SMODS-associated and fused to various effectors" evidence="1">
    <location>
        <begin position="190"/>
        <end position="359"/>
    </location>
</feature>
<comment type="caution">
    <text evidence="2">The sequence shown here is derived from an EMBL/GenBank/DDBJ whole genome shotgun (WGS) entry which is preliminary data.</text>
</comment>
<dbReference type="Proteomes" id="UP000095455">
    <property type="component" value="Unassembled WGS sequence"/>
</dbReference>
<accession>A0A8D9P3U6</accession>